<dbReference type="Proteomes" id="UP000050786">
    <property type="component" value="Unassembled WGS sequence"/>
</dbReference>
<reference evidence="2" key="1">
    <citation type="submission" date="2015-09" db="EMBL/GenBank/DDBJ databases">
        <authorList>
            <person name="Rodrigo-Torres L."/>
            <person name="Arahal D.R."/>
        </authorList>
    </citation>
    <scope>NUCLEOTIDE SEQUENCE [LARGE SCALE GENOMIC DNA]</scope>
    <source>
        <strain evidence="2">CECT 4293</strain>
    </source>
</reference>
<keyword evidence="2" id="KW-1185">Reference proteome</keyword>
<organism evidence="1 2">
    <name type="scientific">Ruegeria atlantica</name>
    <dbReference type="NCBI Taxonomy" id="81569"/>
    <lineage>
        <taxon>Bacteria</taxon>
        <taxon>Pseudomonadati</taxon>
        <taxon>Pseudomonadota</taxon>
        <taxon>Alphaproteobacteria</taxon>
        <taxon>Rhodobacterales</taxon>
        <taxon>Roseobacteraceae</taxon>
        <taxon>Ruegeria</taxon>
    </lineage>
</organism>
<dbReference type="EMBL" id="CYPS01000055">
    <property type="protein sequence ID" value="CUH44623.1"/>
    <property type="molecule type" value="Genomic_DNA"/>
</dbReference>
<protein>
    <submittedName>
        <fullName evidence="1">Uncharacterized protein</fullName>
    </submittedName>
</protein>
<evidence type="ECO:0000313" key="2">
    <source>
        <dbReference type="Proteomes" id="UP000050786"/>
    </source>
</evidence>
<name>A0A0P1E7M9_9RHOB</name>
<gene>
    <name evidence="1" type="ORF">RUM4293_03529</name>
</gene>
<proteinExistence type="predicted"/>
<dbReference type="AlphaFoldDB" id="A0A0P1E7M9"/>
<accession>A0A0P1E7M9</accession>
<sequence>MFVRPRKRPGLVRILLFQIAMNTASQSFGLQSGTCLQKSPFTDVERGIISKKVKAFALKLGNQRWNVNGNGGAVEILC</sequence>
<evidence type="ECO:0000313" key="1">
    <source>
        <dbReference type="EMBL" id="CUH44623.1"/>
    </source>
</evidence>